<dbReference type="Proteomes" id="UP000007875">
    <property type="component" value="Unassembled WGS sequence"/>
</dbReference>
<accession>H2ZM64</accession>
<sequence>MKNHVFAESVPEVGCLYLDVTGLHFDYAENARNDIRNAVDEARMWWRWVDEPATTRFADLDDACTLGSSGLPDFLEIANNDIITVRGARHRRRKNRFIAQNKFATCDRGWFLFRKKCYRIFRYLVTRKARALNICSYFKGTLTVPRTKKEHSFLRKFITHFDEGGEYWLGMQARERGARFYDIDGTALRFRKWARRQTTFDSDKCSYFASSKWYKTNCNSQHKVLCAKPAQTRTVANCGRIQIPSVDDIMRIAAGGTENEGRIVNGVEALEGQFPWQVSIRFREP</sequence>
<dbReference type="InterPro" id="IPR016187">
    <property type="entry name" value="CTDL_fold"/>
</dbReference>
<name>H2ZM64_CIOSA</name>
<dbReference type="HOGENOM" id="CLU_978374_0_0_1"/>
<dbReference type="PANTHER" id="PTHR22799:SF6">
    <property type="entry name" value="C-TYPE LECTIN DOMAIN FAMILY 4 MEMBER M-LIKE"/>
    <property type="match status" value="1"/>
</dbReference>
<protein>
    <recommendedName>
        <fullName evidence="2">C-type lectin domain-containing protein</fullName>
    </recommendedName>
</protein>
<dbReference type="InterPro" id="IPR009003">
    <property type="entry name" value="Peptidase_S1_PA"/>
</dbReference>
<reference evidence="3" key="2">
    <citation type="submission" date="2025-08" db="UniProtKB">
        <authorList>
            <consortium name="Ensembl"/>
        </authorList>
    </citation>
    <scope>IDENTIFICATION</scope>
</reference>
<dbReference type="AlphaFoldDB" id="H2ZM64"/>
<evidence type="ECO:0000313" key="4">
    <source>
        <dbReference type="Proteomes" id="UP000007875"/>
    </source>
</evidence>
<organism evidence="3 4">
    <name type="scientific">Ciona savignyi</name>
    <name type="common">Pacific transparent sea squirt</name>
    <dbReference type="NCBI Taxonomy" id="51511"/>
    <lineage>
        <taxon>Eukaryota</taxon>
        <taxon>Metazoa</taxon>
        <taxon>Chordata</taxon>
        <taxon>Tunicata</taxon>
        <taxon>Ascidiacea</taxon>
        <taxon>Phlebobranchia</taxon>
        <taxon>Cionidae</taxon>
        <taxon>Ciona</taxon>
    </lineage>
</organism>
<dbReference type="Gene3D" id="3.10.100.10">
    <property type="entry name" value="Mannose-Binding Protein A, subunit A"/>
    <property type="match status" value="1"/>
</dbReference>
<reference evidence="3" key="3">
    <citation type="submission" date="2025-09" db="UniProtKB">
        <authorList>
            <consortium name="Ensembl"/>
        </authorList>
    </citation>
    <scope>IDENTIFICATION</scope>
</reference>
<dbReference type="Ensembl" id="ENSCSAVT00000018885.1">
    <property type="protein sequence ID" value="ENSCSAVP00000018680.1"/>
    <property type="gene ID" value="ENSCSAVG00000010978.1"/>
</dbReference>
<dbReference type="SMART" id="SM00034">
    <property type="entry name" value="CLECT"/>
    <property type="match status" value="1"/>
</dbReference>
<dbReference type="STRING" id="51511.ENSCSAVP00000018680"/>
<evidence type="ECO:0000313" key="3">
    <source>
        <dbReference type="Ensembl" id="ENSCSAVP00000018680.1"/>
    </source>
</evidence>
<feature type="domain" description="C-type lectin" evidence="2">
    <location>
        <begin position="113"/>
        <end position="227"/>
    </location>
</feature>
<dbReference type="SUPFAM" id="SSF50494">
    <property type="entry name" value="Trypsin-like serine proteases"/>
    <property type="match status" value="1"/>
</dbReference>
<proteinExistence type="predicted"/>
<evidence type="ECO:0000256" key="1">
    <source>
        <dbReference type="ARBA" id="ARBA00022734"/>
    </source>
</evidence>
<reference evidence="4" key="1">
    <citation type="submission" date="2003-08" db="EMBL/GenBank/DDBJ databases">
        <authorList>
            <person name="Birren B."/>
            <person name="Nusbaum C."/>
            <person name="Abebe A."/>
            <person name="Abouelleil A."/>
            <person name="Adekoya E."/>
            <person name="Ait-zahra M."/>
            <person name="Allen N."/>
            <person name="Allen T."/>
            <person name="An P."/>
            <person name="Anderson M."/>
            <person name="Anderson S."/>
            <person name="Arachchi H."/>
            <person name="Armbruster J."/>
            <person name="Bachantsang P."/>
            <person name="Baldwin J."/>
            <person name="Barry A."/>
            <person name="Bayul T."/>
            <person name="Blitshsteyn B."/>
            <person name="Bloom T."/>
            <person name="Blye J."/>
            <person name="Boguslavskiy L."/>
            <person name="Borowsky M."/>
            <person name="Boukhgalter B."/>
            <person name="Brunache A."/>
            <person name="Butler J."/>
            <person name="Calixte N."/>
            <person name="Calvo S."/>
            <person name="Camarata J."/>
            <person name="Campo K."/>
            <person name="Chang J."/>
            <person name="Cheshatsang Y."/>
            <person name="Citroen M."/>
            <person name="Collymore A."/>
            <person name="Considine T."/>
            <person name="Cook A."/>
            <person name="Cooke P."/>
            <person name="Corum B."/>
            <person name="Cuomo C."/>
            <person name="David R."/>
            <person name="Dawoe T."/>
            <person name="Degray S."/>
            <person name="Dodge S."/>
            <person name="Dooley K."/>
            <person name="Dorje P."/>
            <person name="Dorjee K."/>
            <person name="Dorris L."/>
            <person name="Duffey N."/>
            <person name="Dupes A."/>
            <person name="Elkins T."/>
            <person name="Engels R."/>
            <person name="Erickson J."/>
            <person name="Farina A."/>
            <person name="Faro S."/>
            <person name="Ferreira P."/>
            <person name="Fischer H."/>
            <person name="Fitzgerald M."/>
            <person name="Foley K."/>
            <person name="Gage D."/>
            <person name="Galagan J."/>
            <person name="Gearin G."/>
            <person name="Gnerre S."/>
            <person name="Gnirke A."/>
            <person name="Goyette A."/>
            <person name="Graham J."/>
            <person name="Grandbois E."/>
            <person name="Gyaltsen K."/>
            <person name="Hafez N."/>
            <person name="Hagopian D."/>
            <person name="Hagos B."/>
            <person name="Hall J."/>
            <person name="Hatcher B."/>
            <person name="Heller A."/>
            <person name="Higgins H."/>
            <person name="Honan T."/>
            <person name="Horn A."/>
            <person name="Houde N."/>
            <person name="Hughes L."/>
            <person name="Hulme W."/>
            <person name="Husby E."/>
            <person name="Iliev I."/>
            <person name="Jaffe D."/>
            <person name="Jones C."/>
            <person name="Kamal M."/>
            <person name="Kamat A."/>
            <person name="Kamvysselis M."/>
            <person name="Karlsson E."/>
            <person name="Kells C."/>
            <person name="Kieu A."/>
            <person name="Kisner P."/>
            <person name="Kodira C."/>
            <person name="Kulbokas E."/>
            <person name="Labutti K."/>
            <person name="Lama D."/>
            <person name="Landers T."/>
            <person name="Leger J."/>
            <person name="Levine S."/>
            <person name="Lewis D."/>
            <person name="Lewis T."/>
            <person name="Lindblad-toh K."/>
            <person name="Liu X."/>
            <person name="Lokyitsang T."/>
            <person name="Lokyitsang Y."/>
            <person name="Lucien O."/>
            <person name="Lui A."/>
            <person name="Ma L.J."/>
            <person name="Mabbitt R."/>
            <person name="Macdonald J."/>
            <person name="Maclean C."/>
            <person name="Major J."/>
            <person name="Manning J."/>
            <person name="Marabella R."/>
            <person name="Maru K."/>
            <person name="Matthews C."/>
            <person name="Mauceli E."/>
            <person name="Mccarthy M."/>
            <person name="Mcdonough S."/>
            <person name="Mcghee T."/>
            <person name="Meldrim J."/>
            <person name="Meneus L."/>
            <person name="Mesirov J."/>
            <person name="Mihalev A."/>
            <person name="Mihova T."/>
            <person name="Mikkelsen T."/>
            <person name="Mlenga V."/>
            <person name="Moru K."/>
            <person name="Mozes J."/>
            <person name="Mulrain L."/>
            <person name="Munson G."/>
            <person name="Naylor J."/>
            <person name="Newes C."/>
            <person name="Nguyen C."/>
            <person name="Nguyen N."/>
            <person name="Nguyen T."/>
            <person name="Nicol R."/>
            <person name="Nielsen C."/>
            <person name="Nizzari M."/>
            <person name="Norbu C."/>
            <person name="Norbu N."/>
            <person name="O'donnell P."/>
            <person name="Okoawo O."/>
            <person name="O'leary S."/>
            <person name="Omotosho B."/>
            <person name="O'neill K."/>
            <person name="Osman S."/>
            <person name="Parker S."/>
            <person name="Perrin D."/>
            <person name="Phunkhang P."/>
            <person name="Piqani B."/>
            <person name="Purcell S."/>
            <person name="Rachupka T."/>
            <person name="Ramasamy U."/>
            <person name="Rameau R."/>
            <person name="Ray V."/>
            <person name="Raymond C."/>
            <person name="Retta R."/>
            <person name="Richardson S."/>
            <person name="Rise C."/>
            <person name="Rodriguez J."/>
            <person name="Rogers J."/>
            <person name="Rogov P."/>
            <person name="Rutman M."/>
            <person name="Schupbach R."/>
            <person name="Seaman C."/>
            <person name="Settipalli S."/>
            <person name="Sharpe T."/>
            <person name="Sheridan J."/>
            <person name="Sherpa N."/>
            <person name="Shi J."/>
            <person name="Smirnov S."/>
            <person name="Smith C."/>
            <person name="Sougnez C."/>
            <person name="Spencer B."/>
            <person name="Stalker J."/>
            <person name="Stange-thomann N."/>
            <person name="Stavropoulos S."/>
            <person name="Stetson K."/>
            <person name="Stone C."/>
            <person name="Stone S."/>
            <person name="Stubbs M."/>
            <person name="Talamas J."/>
            <person name="Tchuinga P."/>
            <person name="Tenzing P."/>
            <person name="Tesfaye S."/>
            <person name="Theodore J."/>
            <person name="Thoulutsang Y."/>
            <person name="Topham K."/>
            <person name="Towey S."/>
            <person name="Tsamla T."/>
            <person name="Tsomo N."/>
            <person name="Vallee D."/>
            <person name="Vassiliev H."/>
            <person name="Venkataraman V."/>
            <person name="Vinson J."/>
            <person name="Vo A."/>
            <person name="Wade C."/>
            <person name="Wang S."/>
            <person name="Wangchuk T."/>
            <person name="Wangdi T."/>
            <person name="Whittaker C."/>
            <person name="Wilkinson J."/>
            <person name="Wu Y."/>
            <person name="Wyman D."/>
            <person name="Yadav S."/>
            <person name="Yang S."/>
            <person name="Yang X."/>
            <person name="Yeager S."/>
            <person name="Yee E."/>
            <person name="Young G."/>
            <person name="Zainoun J."/>
            <person name="Zembeck L."/>
            <person name="Zimmer A."/>
            <person name="Zody M."/>
            <person name="Lander E."/>
        </authorList>
    </citation>
    <scope>NUCLEOTIDE SEQUENCE [LARGE SCALE GENOMIC DNA]</scope>
</reference>
<dbReference type="SUPFAM" id="SSF56436">
    <property type="entry name" value="C-type lectin-like"/>
    <property type="match status" value="1"/>
</dbReference>
<keyword evidence="1" id="KW-0430">Lectin</keyword>
<dbReference type="PANTHER" id="PTHR22799">
    <property type="entry name" value="TETRANECTIN-RELATED"/>
    <property type="match status" value="1"/>
</dbReference>
<dbReference type="InParanoid" id="H2ZM64"/>
<dbReference type="InterPro" id="IPR001304">
    <property type="entry name" value="C-type_lectin-like"/>
</dbReference>
<evidence type="ECO:0000259" key="2">
    <source>
        <dbReference type="PROSITE" id="PS50041"/>
    </source>
</evidence>
<dbReference type="InterPro" id="IPR016186">
    <property type="entry name" value="C-type_lectin-like/link_sf"/>
</dbReference>
<dbReference type="GO" id="GO:0030246">
    <property type="term" value="F:carbohydrate binding"/>
    <property type="evidence" value="ECO:0007669"/>
    <property type="project" value="UniProtKB-KW"/>
</dbReference>
<dbReference type="PROSITE" id="PS50041">
    <property type="entry name" value="C_TYPE_LECTIN_2"/>
    <property type="match status" value="1"/>
</dbReference>
<dbReference type="CDD" id="cd00037">
    <property type="entry name" value="CLECT"/>
    <property type="match status" value="1"/>
</dbReference>
<dbReference type="InterPro" id="IPR051663">
    <property type="entry name" value="CLec_Tetranectin-domain"/>
</dbReference>
<dbReference type="Pfam" id="PF00059">
    <property type="entry name" value="Lectin_C"/>
    <property type="match status" value="1"/>
</dbReference>
<keyword evidence="4" id="KW-1185">Reference proteome</keyword>